<dbReference type="InParanoid" id="A0A409Y8J3"/>
<feature type="transmembrane region" description="Helical" evidence="1">
    <location>
        <begin position="94"/>
        <end position="113"/>
    </location>
</feature>
<feature type="transmembrane region" description="Helical" evidence="1">
    <location>
        <begin position="15"/>
        <end position="38"/>
    </location>
</feature>
<feature type="transmembrane region" description="Helical" evidence="1">
    <location>
        <begin position="134"/>
        <end position="152"/>
    </location>
</feature>
<keyword evidence="1" id="KW-1133">Transmembrane helix</keyword>
<evidence type="ECO:0000313" key="3">
    <source>
        <dbReference type="Proteomes" id="UP000284842"/>
    </source>
</evidence>
<keyword evidence="1" id="KW-0812">Transmembrane</keyword>
<dbReference type="EMBL" id="NHTK01001364">
    <property type="protein sequence ID" value="PPQ99289.1"/>
    <property type="molecule type" value="Genomic_DNA"/>
</dbReference>
<dbReference type="Proteomes" id="UP000284842">
    <property type="component" value="Unassembled WGS sequence"/>
</dbReference>
<protein>
    <submittedName>
        <fullName evidence="2">Uncharacterized protein</fullName>
    </submittedName>
</protein>
<comment type="caution">
    <text evidence="2">The sequence shown here is derived from an EMBL/GenBank/DDBJ whole genome shotgun (WGS) entry which is preliminary data.</text>
</comment>
<gene>
    <name evidence="2" type="ORF">CVT24_009289</name>
</gene>
<reference evidence="2 3" key="1">
    <citation type="journal article" date="2018" name="Evol. Lett.">
        <title>Horizontal gene cluster transfer increased hallucinogenic mushroom diversity.</title>
        <authorList>
            <person name="Reynolds H.T."/>
            <person name="Vijayakumar V."/>
            <person name="Gluck-Thaler E."/>
            <person name="Korotkin H.B."/>
            <person name="Matheny P.B."/>
            <person name="Slot J.C."/>
        </authorList>
    </citation>
    <scope>NUCLEOTIDE SEQUENCE [LARGE SCALE GENOMIC DNA]</scope>
    <source>
        <strain evidence="2 3">2629</strain>
    </source>
</reference>
<evidence type="ECO:0000313" key="2">
    <source>
        <dbReference type="EMBL" id="PPQ99289.1"/>
    </source>
</evidence>
<proteinExistence type="predicted"/>
<accession>A0A409Y8J3</accession>
<evidence type="ECO:0000256" key="1">
    <source>
        <dbReference type="SAM" id="Phobius"/>
    </source>
</evidence>
<organism evidence="2 3">
    <name type="scientific">Panaeolus cyanescens</name>
    <dbReference type="NCBI Taxonomy" id="181874"/>
    <lineage>
        <taxon>Eukaryota</taxon>
        <taxon>Fungi</taxon>
        <taxon>Dikarya</taxon>
        <taxon>Basidiomycota</taxon>
        <taxon>Agaricomycotina</taxon>
        <taxon>Agaricomycetes</taxon>
        <taxon>Agaricomycetidae</taxon>
        <taxon>Agaricales</taxon>
        <taxon>Agaricineae</taxon>
        <taxon>Galeropsidaceae</taxon>
        <taxon>Panaeolus</taxon>
    </lineage>
</organism>
<dbReference type="OrthoDB" id="3258294at2759"/>
<keyword evidence="3" id="KW-1185">Reference proteome</keyword>
<keyword evidence="1" id="KW-0472">Membrane</keyword>
<feature type="transmembrane region" description="Helical" evidence="1">
    <location>
        <begin position="45"/>
        <end position="68"/>
    </location>
</feature>
<dbReference type="AlphaFoldDB" id="A0A409Y8J3"/>
<sequence>MGLTRLLCLAMDPTIRVVGAVSLWTIEIIMQLRVYALFDRSRKLALINAFFFFLSILGFMVILVVNAIRRPALIAKAIGLPLPGCPVVNGLVQWAQWIPATIFEIILFSQILYKACTSLSSRIKLKQRVSLEEVLLGDHVLYFLGITLLLIFNNMMVITGVTRIPWFGLADNLEGGVKSNGELRTGLWRDLSMSGPDDYGVIERGSDDMREVGTLVGMIGKGKGKAKMMDFVGSDFENTSSFKFEGHFSARTGQDVMLLKGHSRSGSASDSSSNSTLAGYGVDGGIWGGVVIDQDATSEELWERRGSDSTLVDIVTDRRKSADGVAVGAIEP</sequence>
<name>A0A409Y8J3_9AGAR</name>